<dbReference type="PANTHER" id="PTHR47976">
    <property type="entry name" value="G-TYPE LECTIN S-RECEPTOR-LIKE SERINE/THREONINE-PROTEIN KINASE SD2-5"/>
    <property type="match status" value="1"/>
</dbReference>
<dbReference type="InterPro" id="IPR017441">
    <property type="entry name" value="Protein_kinase_ATP_BS"/>
</dbReference>
<keyword evidence="8" id="KW-0430">Lectin</keyword>
<keyword evidence="5" id="KW-0808">Transferase</keyword>
<reference evidence="22" key="1">
    <citation type="submission" date="2020-07" db="EMBL/GenBank/DDBJ databases">
        <title>Genome sequence and genetic diversity analysis of an under-domesticated orphan crop, white fonio (Digitaria exilis).</title>
        <authorList>
            <person name="Bennetzen J.L."/>
            <person name="Chen S."/>
            <person name="Ma X."/>
            <person name="Wang X."/>
            <person name="Yssel A.E.J."/>
            <person name="Chaluvadi S.R."/>
            <person name="Johnson M."/>
            <person name="Gangashetty P."/>
            <person name="Hamidou F."/>
            <person name="Sanogo M.D."/>
            <person name="Zwaenepoel A."/>
            <person name="Wallace J."/>
            <person name="Van De Peer Y."/>
            <person name="Van Deynze A."/>
        </authorList>
    </citation>
    <scope>NUCLEOTIDE SEQUENCE</scope>
    <source>
        <tissue evidence="22">Leaves</tissue>
    </source>
</reference>
<dbReference type="PROSITE" id="PS50011">
    <property type="entry name" value="PROTEIN_KINASE_DOM"/>
    <property type="match status" value="1"/>
</dbReference>
<dbReference type="PANTHER" id="PTHR47976:SF10">
    <property type="entry name" value="RECEPTOR-LIKE SERINE_THREONINE-PROTEIN KINASE"/>
    <property type="match status" value="1"/>
</dbReference>
<evidence type="ECO:0000256" key="4">
    <source>
        <dbReference type="ARBA" id="ARBA00022536"/>
    </source>
</evidence>
<evidence type="ECO:0000256" key="1">
    <source>
        <dbReference type="ARBA" id="ARBA00004479"/>
    </source>
</evidence>
<keyword evidence="16" id="KW-0325">Glycoprotein</keyword>
<dbReference type="GO" id="GO:0005524">
    <property type="term" value="F:ATP binding"/>
    <property type="evidence" value="ECO:0007669"/>
    <property type="project" value="UniProtKB-UniRule"/>
</dbReference>
<keyword evidence="12" id="KW-1133">Transmembrane helix</keyword>
<evidence type="ECO:0000256" key="9">
    <source>
        <dbReference type="ARBA" id="ARBA00022741"/>
    </source>
</evidence>
<keyword evidence="10" id="KW-0418">Kinase</keyword>
<keyword evidence="7" id="KW-0732">Signal</keyword>
<evidence type="ECO:0000256" key="13">
    <source>
        <dbReference type="ARBA" id="ARBA00023136"/>
    </source>
</evidence>
<accession>A0A835EEI6</accession>
<dbReference type="PROSITE" id="PS00107">
    <property type="entry name" value="PROTEIN_KINASE_ATP"/>
    <property type="match status" value="2"/>
</dbReference>
<evidence type="ECO:0000256" key="7">
    <source>
        <dbReference type="ARBA" id="ARBA00022729"/>
    </source>
</evidence>
<evidence type="ECO:0000313" key="23">
    <source>
        <dbReference type="Proteomes" id="UP000636709"/>
    </source>
</evidence>
<keyword evidence="11 19" id="KW-0067">ATP-binding</keyword>
<evidence type="ECO:0000256" key="8">
    <source>
        <dbReference type="ARBA" id="ARBA00022734"/>
    </source>
</evidence>
<evidence type="ECO:0000256" key="20">
    <source>
        <dbReference type="SAM" id="MobiDB-lite"/>
    </source>
</evidence>
<keyword evidence="14" id="KW-1015">Disulfide bond</keyword>
<dbReference type="PIRSF" id="PIRSF000641">
    <property type="entry name" value="SRK"/>
    <property type="match status" value="1"/>
</dbReference>
<keyword evidence="23" id="KW-1185">Reference proteome</keyword>
<evidence type="ECO:0000256" key="17">
    <source>
        <dbReference type="ARBA" id="ARBA00047899"/>
    </source>
</evidence>
<evidence type="ECO:0000256" key="19">
    <source>
        <dbReference type="PROSITE-ProRule" id="PRU10141"/>
    </source>
</evidence>
<dbReference type="InterPro" id="IPR024171">
    <property type="entry name" value="SRK-like_kinase"/>
</dbReference>
<sequence length="886" mass="98271">MSALQAGFALRRLLPFLVVAAHHLLMPMAMAVSLTNLTVGDVLTPPGYITSSSGAFAFGFRAHDTDPAKFILATWFLFGSRRPRSHRVGHGHHAQHHGALTLADGSSQVLWTISTAGTRRGSVLMLNGSVSTLQGMLFSKRTDTEFTTGRFSLAAQEDGNIVLCADLFTGDLMHNAYWATGTNVPGGNTTITFDDRDGLSYTLYDGSVNTLISPMVELRLRRKQQPLLPVHRMDPDQGQSQKRQAPGLGFAPDPDGIVRTYFRPHKTGGENTSWTVSGTLPSEGGCNLVKPQTGTVQSMCGLGSYCVETKERLSCMCPPGYTYIDAQHTDSGCTLMFVPQSCDLASSRDDKSSDEFSLEISIYYKTFPSVTEEHDCFCTAALVINGSYCEEVGALANGRQGDDVTMINALIKYLRQSTARNKMPRPYKIVAVCLGSLFEMITVGILVAAQHYLGRRNRENQQPLCSSVRAFSRKELYQATNGFDKLLGKGSFGEVYKGTVRSLKPHLIAVKKLIDSNEYSKQEFTNEVQSIRQIHHRNLVRMIGYCKQGKHRMLVFEFMPGGSLRSFLFNPQKRRPPWRWRAKASVSIARGLEYLHDGCNTPIIHCDIKPDNILLDDHGVPRITDFGISKLLRSQQVHTTVTHVRGTRGYIAPEWLRGNARVDTKADVYSFSVVLLEMICFRRCQEPVTIDTSHGGGGYDETVTLFGWAAQLVCARRAELLLHGGDADAVEDIEMVEKFARVALWCMEPNPAAAANHARGEMELKLRRCLTLPVSTLYIHSGNDYSRPHTGYNGQIGFHCVTRNRESQRLLMLSSSATNGFDKLLGKGSFAEVYKGTIRSPQPHVIAVKKLINSNKYRVQEFANNVQFIGHIHHQNYWGKAAIITG</sequence>
<dbReference type="Gene3D" id="3.30.200.20">
    <property type="entry name" value="Phosphorylase Kinase, domain 1"/>
    <property type="match status" value="2"/>
</dbReference>
<evidence type="ECO:0000256" key="12">
    <source>
        <dbReference type="ARBA" id="ARBA00022989"/>
    </source>
</evidence>
<comment type="subcellular location">
    <subcellularLocation>
        <location evidence="1">Membrane</location>
        <topology evidence="1">Single-pass type I membrane protein</topology>
    </subcellularLocation>
</comment>
<dbReference type="SUPFAM" id="SSF56112">
    <property type="entry name" value="Protein kinase-like (PK-like)"/>
    <property type="match status" value="2"/>
</dbReference>
<evidence type="ECO:0000256" key="6">
    <source>
        <dbReference type="ARBA" id="ARBA00022692"/>
    </source>
</evidence>
<dbReference type="OrthoDB" id="5857966at2759"/>
<evidence type="ECO:0000256" key="14">
    <source>
        <dbReference type="ARBA" id="ARBA00023157"/>
    </source>
</evidence>
<dbReference type="GO" id="GO:0004674">
    <property type="term" value="F:protein serine/threonine kinase activity"/>
    <property type="evidence" value="ECO:0007669"/>
    <property type="project" value="UniProtKB-KW"/>
</dbReference>
<dbReference type="InterPro" id="IPR000719">
    <property type="entry name" value="Prot_kinase_dom"/>
</dbReference>
<dbReference type="InterPro" id="IPR036426">
    <property type="entry name" value="Bulb-type_lectin_dom_sf"/>
</dbReference>
<protein>
    <recommendedName>
        <fullName evidence="2">non-specific serine/threonine protein kinase</fullName>
        <ecNumber evidence="2">2.7.11.1</ecNumber>
    </recommendedName>
</protein>
<dbReference type="EMBL" id="JACEFO010002054">
    <property type="protein sequence ID" value="KAF8687689.1"/>
    <property type="molecule type" value="Genomic_DNA"/>
</dbReference>
<proteinExistence type="predicted"/>
<dbReference type="FunFam" id="1.10.510.10:FF:001023">
    <property type="entry name" value="Os07g0541700 protein"/>
    <property type="match status" value="1"/>
</dbReference>
<dbReference type="InterPro" id="IPR008271">
    <property type="entry name" value="Ser/Thr_kinase_AS"/>
</dbReference>
<dbReference type="InterPro" id="IPR051343">
    <property type="entry name" value="G-type_lectin_kinases/EP1-like"/>
</dbReference>
<comment type="catalytic activity">
    <reaction evidence="18">
        <text>L-seryl-[protein] + ATP = O-phospho-L-seryl-[protein] + ADP + H(+)</text>
        <dbReference type="Rhea" id="RHEA:17989"/>
        <dbReference type="Rhea" id="RHEA-COMP:9863"/>
        <dbReference type="Rhea" id="RHEA-COMP:11604"/>
        <dbReference type="ChEBI" id="CHEBI:15378"/>
        <dbReference type="ChEBI" id="CHEBI:29999"/>
        <dbReference type="ChEBI" id="CHEBI:30616"/>
        <dbReference type="ChEBI" id="CHEBI:83421"/>
        <dbReference type="ChEBI" id="CHEBI:456216"/>
        <dbReference type="EC" id="2.7.11.1"/>
    </reaction>
</comment>
<keyword evidence="6" id="KW-0812">Transmembrane</keyword>
<keyword evidence="13" id="KW-0472">Membrane</keyword>
<dbReference type="Proteomes" id="UP000636709">
    <property type="component" value="Unassembled WGS sequence"/>
</dbReference>
<organism evidence="22 23">
    <name type="scientific">Digitaria exilis</name>
    <dbReference type="NCBI Taxonomy" id="1010633"/>
    <lineage>
        <taxon>Eukaryota</taxon>
        <taxon>Viridiplantae</taxon>
        <taxon>Streptophyta</taxon>
        <taxon>Embryophyta</taxon>
        <taxon>Tracheophyta</taxon>
        <taxon>Spermatophyta</taxon>
        <taxon>Magnoliopsida</taxon>
        <taxon>Liliopsida</taxon>
        <taxon>Poales</taxon>
        <taxon>Poaceae</taxon>
        <taxon>PACMAD clade</taxon>
        <taxon>Panicoideae</taxon>
        <taxon>Panicodae</taxon>
        <taxon>Paniceae</taxon>
        <taxon>Anthephorinae</taxon>
        <taxon>Digitaria</taxon>
    </lineage>
</organism>
<gene>
    <name evidence="22" type="ORF">HU200_042612</name>
</gene>
<evidence type="ECO:0000256" key="10">
    <source>
        <dbReference type="ARBA" id="ARBA00022777"/>
    </source>
</evidence>
<dbReference type="Gene3D" id="1.10.510.10">
    <property type="entry name" value="Transferase(Phosphotransferase) domain 1"/>
    <property type="match status" value="1"/>
</dbReference>
<keyword evidence="3" id="KW-0723">Serine/threonine-protein kinase</keyword>
<dbReference type="FunFam" id="3.30.200.20:FF:000059">
    <property type="entry name" value="S-receptor-like serine/threonine-protein kinase"/>
    <property type="match status" value="1"/>
</dbReference>
<feature type="region of interest" description="Disordered" evidence="20">
    <location>
        <begin position="230"/>
        <end position="250"/>
    </location>
</feature>
<keyword evidence="4" id="KW-0245">EGF-like domain</keyword>
<evidence type="ECO:0000256" key="15">
    <source>
        <dbReference type="ARBA" id="ARBA00023170"/>
    </source>
</evidence>
<comment type="catalytic activity">
    <reaction evidence="17">
        <text>L-threonyl-[protein] + ATP = O-phospho-L-threonyl-[protein] + ADP + H(+)</text>
        <dbReference type="Rhea" id="RHEA:46608"/>
        <dbReference type="Rhea" id="RHEA-COMP:11060"/>
        <dbReference type="Rhea" id="RHEA-COMP:11605"/>
        <dbReference type="ChEBI" id="CHEBI:15378"/>
        <dbReference type="ChEBI" id="CHEBI:30013"/>
        <dbReference type="ChEBI" id="CHEBI:30616"/>
        <dbReference type="ChEBI" id="CHEBI:61977"/>
        <dbReference type="ChEBI" id="CHEBI:456216"/>
        <dbReference type="EC" id="2.7.11.1"/>
    </reaction>
</comment>
<evidence type="ECO:0000256" key="5">
    <source>
        <dbReference type="ARBA" id="ARBA00022679"/>
    </source>
</evidence>
<evidence type="ECO:0000256" key="3">
    <source>
        <dbReference type="ARBA" id="ARBA00022527"/>
    </source>
</evidence>
<evidence type="ECO:0000256" key="18">
    <source>
        <dbReference type="ARBA" id="ARBA00048679"/>
    </source>
</evidence>
<dbReference type="AlphaFoldDB" id="A0A835EEI6"/>
<keyword evidence="9 19" id="KW-0547">Nucleotide-binding</keyword>
<dbReference type="Pfam" id="PF00069">
    <property type="entry name" value="Pkinase"/>
    <property type="match status" value="1"/>
</dbReference>
<dbReference type="Gene3D" id="2.90.10.10">
    <property type="entry name" value="Bulb-type lectin domain"/>
    <property type="match status" value="1"/>
</dbReference>
<evidence type="ECO:0000259" key="21">
    <source>
        <dbReference type="PROSITE" id="PS50011"/>
    </source>
</evidence>
<dbReference type="PROSITE" id="PS00108">
    <property type="entry name" value="PROTEIN_KINASE_ST"/>
    <property type="match status" value="1"/>
</dbReference>
<evidence type="ECO:0000313" key="22">
    <source>
        <dbReference type="EMBL" id="KAF8687689.1"/>
    </source>
</evidence>
<evidence type="ECO:0000256" key="2">
    <source>
        <dbReference type="ARBA" id="ARBA00012513"/>
    </source>
</evidence>
<dbReference type="EC" id="2.7.11.1" evidence="2"/>
<name>A0A835EEI6_9POAL</name>
<feature type="binding site" evidence="19">
    <location>
        <position position="512"/>
    </location>
    <ligand>
        <name>ATP</name>
        <dbReference type="ChEBI" id="CHEBI:30616"/>
    </ligand>
</feature>
<evidence type="ECO:0000256" key="11">
    <source>
        <dbReference type="ARBA" id="ARBA00022840"/>
    </source>
</evidence>
<keyword evidence="15" id="KW-0675">Receptor</keyword>
<comment type="caution">
    <text evidence="22">The sequence shown here is derived from an EMBL/GenBank/DDBJ whole genome shotgun (WGS) entry which is preliminary data.</text>
</comment>
<dbReference type="GO" id="GO:0030246">
    <property type="term" value="F:carbohydrate binding"/>
    <property type="evidence" value="ECO:0007669"/>
    <property type="project" value="UniProtKB-KW"/>
</dbReference>
<dbReference type="InterPro" id="IPR011009">
    <property type="entry name" value="Kinase-like_dom_sf"/>
</dbReference>
<feature type="domain" description="Protein kinase" evidence="21">
    <location>
        <begin position="481"/>
        <end position="766"/>
    </location>
</feature>
<dbReference type="SMART" id="SM00220">
    <property type="entry name" value="S_TKc"/>
    <property type="match status" value="1"/>
</dbReference>
<evidence type="ECO:0000256" key="16">
    <source>
        <dbReference type="ARBA" id="ARBA00023180"/>
    </source>
</evidence>
<feature type="binding site" evidence="19">
    <location>
        <position position="850"/>
    </location>
    <ligand>
        <name>ATP</name>
        <dbReference type="ChEBI" id="CHEBI:30616"/>
    </ligand>
</feature>
<dbReference type="GO" id="GO:0016020">
    <property type="term" value="C:membrane"/>
    <property type="evidence" value="ECO:0007669"/>
    <property type="project" value="UniProtKB-SubCell"/>
</dbReference>